<dbReference type="GO" id="GO:0005737">
    <property type="term" value="C:cytoplasm"/>
    <property type="evidence" value="ECO:0007669"/>
    <property type="project" value="UniProtKB-ARBA"/>
</dbReference>
<organism evidence="6 7">
    <name type="scientific">Meloidogyne enterolobii</name>
    <name type="common">Root-knot nematode worm</name>
    <name type="synonym">Meloidogyne mayaguensis</name>
    <dbReference type="NCBI Taxonomy" id="390850"/>
    <lineage>
        <taxon>Eukaryota</taxon>
        <taxon>Metazoa</taxon>
        <taxon>Ecdysozoa</taxon>
        <taxon>Nematoda</taxon>
        <taxon>Chromadorea</taxon>
        <taxon>Rhabditida</taxon>
        <taxon>Tylenchina</taxon>
        <taxon>Tylenchomorpha</taxon>
        <taxon>Tylenchoidea</taxon>
        <taxon>Meloidogynidae</taxon>
        <taxon>Meloidogyninae</taxon>
        <taxon>Meloidogyne</taxon>
    </lineage>
</organism>
<accession>A0A6V7WIH4</accession>
<keyword evidence="3" id="KW-0072">Autophagy</keyword>
<protein>
    <submittedName>
        <fullName evidence="6">Uncharacterized protein</fullName>
    </submittedName>
</protein>
<dbReference type="InterPro" id="IPR001680">
    <property type="entry name" value="WD40_rpt"/>
</dbReference>
<evidence type="ECO:0000256" key="3">
    <source>
        <dbReference type="ARBA" id="ARBA00023006"/>
    </source>
</evidence>
<evidence type="ECO:0000313" key="6">
    <source>
        <dbReference type="EMBL" id="CAD2186802.1"/>
    </source>
</evidence>
<proteinExistence type="inferred from homology"/>
<keyword evidence="2" id="KW-0677">Repeat</keyword>
<dbReference type="InterPro" id="IPR048720">
    <property type="entry name" value="PROPPIN"/>
</dbReference>
<name>A0A6V7WIH4_MELEN</name>
<reference evidence="6 7" key="1">
    <citation type="submission" date="2020-08" db="EMBL/GenBank/DDBJ databases">
        <authorList>
            <person name="Koutsovoulos G."/>
            <person name="Danchin GJ E."/>
        </authorList>
    </citation>
    <scope>NUCLEOTIDE SEQUENCE [LARGE SCALE GENOMIC DNA]</scope>
</reference>
<dbReference type="PROSITE" id="PS50082">
    <property type="entry name" value="WD_REPEATS_2"/>
    <property type="match status" value="1"/>
</dbReference>
<evidence type="ECO:0000256" key="2">
    <source>
        <dbReference type="ARBA" id="ARBA00022737"/>
    </source>
</evidence>
<dbReference type="EMBL" id="CAJEWN010000606">
    <property type="protein sequence ID" value="CAD2186802.1"/>
    <property type="molecule type" value="Genomic_DNA"/>
</dbReference>
<comment type="similarity">
    <text evidence="4">Belongs to the WD repeat PROPPIN family.</text>
</comment>
<dbReference type="Gene3D" id="2.130.10.10">
    <property type="entry name" value="YVTN repeat-like/Quinoprotein amine dehydrogenase"/>
    <property type="match status" value="1"/>
</dbReference>
<dbReference type="SMART" id="SM00320">
    <property type="entry name" value="WD40"/>
    <property type="match status" value="3"/>
</dbReference>
<dbReference type="SUPFAM" id="SSF50978">
    <property type="entry name" value="WD40 repeat-like"/>
    <property type="match status" value="1"/>
</dbReference>
<evidence type="ECO:0000313" key="7">
    <source>
        <dbReference type="Proteomes" id="UP000580250"/>
    </source>
</evidence>
<gene>
    <name evidence="6" type="ORF">MENT_LOCUS39333</name>
</gene>
<feature type="repeat" description="WD" evidence="5">
    <location>
        <begin position="223"/>
        <end position="251"/>
    </location>
</feature>
<dbReference type="PANTHER" id="PTHR11227">
    <property type="entry name" value="WD-REPEAT PROTEIN INTERACTING WITH PHOSPHOINOSIDES WIPI -RELATED"/>
    <property type="match status" value="1"/>
</dbReference>
<evidence type="ECO:0000256" key="5">
    <source>
        <dbReference type="PROSITE-ProRule" id="PRU00221"/>
    </source>
</evidence>
<dbReference type="AlphaFoldDB" id="A0A6V7WIH4"/>
<comment type="caution">
    <text evidence="6">The sequence shown here is derived from an EMBL/GenBank/DDBJ whole genome shotgun (WGS) entry which is preliminary data.</text>
</comment>
<dbReference type="Proteomes" id="UP000580250">
    <property type="component" value="Unassembled WGS sequence"/>
</dbReference>
<dbReference type="OrthoDB" id="1667587at2759"/>
<sequence>MYSSAAEFITNQINPNSLWNFAETSVQYTQHLFGQYLSPTPAILVDEMDIEQTPGKKIYSISFNQDCTSLAVGHEDGYSFYSLRSIDKLEKIQDAKAPERACIVEKLFNSSLITVVSMKSTRKLQVYHSSKENEICSHTYASSIIAVRMNRKRVVVCLEDAIHIHNVRDMRILHMIKDTPSNPQGIVDLSIDDNNCFLAFPASSSTGHVHIFDAENLITVCQITAHDSVLAAVRFNPEGNKLATGSEKGTVIRVFSITGGERLFEFVRGVSRCVQISSLAFSQDSRFLCLSSNTETVHVFSLAKRDQQLDHHTKPDDSSQESVSWMSYFSQQASAYLPQQVNDLMLRGKVWPSLNCLYLDIKQLWPCLKFRELII</sequence>
<dbReference type="GO" id="GO:0006914">
    <property type="term" value="P:autophagy"/>
    <property type="evidence" value="ECO:0007669"/>
    <property type="project" value="UniProtKB-KW"/>
</dbReference>
<keyword evidence="1 5" id="KW-0853">WD repeat</keyword>
<evidence type="ECO:0000256" key="4">
    <source>
        <dbReference type="ARBA" id="ARBA00025740"/>
    </source>
</evidence>
<evidence type="ECO:0000256" key="1">
    <source>
        <dbReference type="ARBA" id="ARBA00022574"/>
    </source>
</evidence>
<dbReference type="InterPro" id="IPR015943">
    <property type="entry name" value="WD40/YVTN_repeat-like_dom_sf"/>
</dbReference>
<dbReference type="InterPro" id="IPR036322">
    <property type="entry name" value="WD40_repeat_dom_sf"/>
</dbReference>
<dbReference type="Pfam" id="PF21032">
    <property type="entry name" value="PROPPIN"/>
    <property type="match status" value="1"/>
</dbReference>